<evidence type="ECO:0000256" key="5">
    <source>
        <dbReference type="SAM" id="MobiDB-lite"/>
    </source>
</evidence>
<keyword evidence="3" id="KW-0862">Zinc</keyword>
<sequence length="176" mass="19974">MSRAKDIGWQHGKMVGGCRHRVQCNYCHTIMIGGITRFKKHIACKRGEIRSCDAVPKEVMETIRKHLAATTMRKPRGKKQPKIDVEASLLLSSEDKDTDSDEPDREIAATRLEELRTLNEAESSHQPLVVTVIARFWGNIDVLRTGNRTETEPLMEESQDIFDALLANHHKDDQVS</sequence>
<organism evidence="7 8">
    <name type="scientific">Escallonia herrerae</name>
    <dbReference type="NCBI Taxonomy" id="1293975"/>
    <lineage>
        <taxon>Eukaryota</taxon>
        <taxon>Viridiplantae</taxon>
        <taxon>Streptophyta</taxon>
        <taxon>Embryophyta</taxon>
        <taxon>Tracheophyta</taxon>
        <taxon>Spermatophyta</taxon>
        <taxon>Magnoliopsida</taxon>
        <taxon>eudicotyledons</taxon>
        <taxon>Gunneridae</taxon>
        <taxon>Pentapetalae</taxon>
        <taxon>asterids</taxon>
        <taxon>campanulids</taxon>
        <taxon>Escalloniales</taxon>
        <taxon>Escalloniaceae</taxon>
        <taxon>Escallonia</taxon>
    </lineage>
</organism>
<evidence type="ECO:0000256" key="1">
    <source>
        <dbReference type="ARBA" id="ARBA00022723"/>
    </source>
</evidence>
<keyword evidence="8" id="KW-1185">Reference proteome</keyword>
<name>A0AA89ATV5_9ASTE</name>
<evidence type="ECO:0000259" key="6">
    <source>
        <dbReference type="PROSITE" id="PS50808"/>
    </source>
</evidence>
<dbReference type="GO" id="GO:0003677">
    <property type="term" value="F:DNA binding"/>
    <property type="evidence" value="ECO:0007669"/>
    <property type="project" value="InterPro"/>
</dbReference>
<evidence type="ECO:0000256" key="3">
    <source>
        <dbReference type="ARBA" id="ARBA00022833"/>
    </source>
</evidence>
<dbReference type="PANTHER" id="PTHR46951:SF2">
    <property type="entry name" value="BED-TYPE DOMAIN-CONTAINING PROTEIN"/>
    <property type="match status" value="1"/>
</dbReference>
<keyword evidence="1" id="KW-0479">Metal-binding</keyword>
<protein>
    <recommendedName>
        <fullName evidence="6">BED-type domain-containing protein</fullName>
    </recommendedName>
</protein>
<gene>
    <name evidence="7" type="ORF">RJ639_010684</name>
</gene>
<evidence type="ECO:0000313" key="7">
    <source>
        <dbReference type="EMBL" id="KAK3011671.1"/>
    </source>
</evidence>
<dbReference type="AlphaFoldDB" id="A0AA89ATV5"/>
<dbReference type="InterPro" id="IPR003656">
    <property type="entry name" value="Znf_BED"/>
</dbReference>
<evidence type="ECO:0000256" key="4">
    <source>
        <dbReference type="PROSITE-ProRule" id="PRU00027"/>
    </source>
</evidence>
<dbReference type="PROSITE" id="PS50808">
    <property type="entry name" value="ZF_BED"/>
    <property type="match status" value="1"/>
</dbReference>
<accession>A0AA89ATV5</accession>
<dbReference type="Proteomes" id="UP001188597">
    <property type="component" value="Unassembled WGS sequence"/>
</dbReference>
<comment type="caution">
    <text evidence="7">The sequence shown here is derived from an EMBL/GenBank/DDBJ whole genome shotgun (WGS) entry which is preliminary data.</text>
</comment>
<dbReference type="PANTHER" id="PTHR46951">
    <property type="entry name" value="BED-TYPE DOMAIN-CONTAINING PROTEIN"/>
    <property type="match status" value="1"/>
</dbReference>
<dbReference type="EMBL" id="JAVXUP010001437">
    <property type="protein sequence ID" value="KAK3011671.1"/>
    <property type="molecule type" value="Genomic_DNA"/>
</dbReference>
<keyword evidence="2 4" id="KW-0863">Zinc-finger</keyword>
<proteinExistence type="predicted"/>
<feature type="domain" description="BED-type" evidence="6">
    <location>
        <begin position="3"/>
        <end position="59"/>
    </location>
</feature>
<reference evidence="7" key="1">
    <citation type="submission" date="2022-12" db="EMBL/GenBank/DDBJ databases">
        <title>Draft genome assemblies for two species of Escallonia (Escalloniales).</title>
        <authorList>
            <person name="Chanderbali A."/>
            <person name="Dervinis C."/>
            <person name="Anghel I."/>
            <person name="Soltis D."/>
            <person name="Soltis P."/>
            <person name="Zapata F."/>
        </authorList>
    </citation>
    <scope>NUCLEOTIDE SEQUENCE</scope>
    <source>
        <strain evidence="7">UCBG64.0493</strain>
        <tissue evidence="7">Leaf</tissue>
    </source>
</reference>
<evidence type="ECO:0000313" key="8">
    <source>
        <dbReference type="Proteomes" id="UP001188597"/>
    </source>
</evidence>
<dbReference type="GO" id="GO:0008270">
    <property type="term" value="F:zinc ion binding"/>
    <property type="evidence" value="ECO:0007669"/>
    <property type="project" value="UniProtKB-KW"/>
</dbReference>
<evidence type="ECO:0000256" key="2">
    <source>
        <dbReference type="ARBA" id="ARBA00022771"/>
    </source>
</evidence>
<feature type="region of interest" description="Disordered" evidence="5">
    <location>
        <begin position="68"/>
        <end position="104"/>
    </location>
</feature>